<dbReference type="PATRIC" id="fig|1121326.3.peg.1334"/>
<name>A0A162UUY5_9CLOT</name>
<dbReference type="InterPro" id="IPR037027">
    <property type="entry name" value="YqgF/RNaseH-like_dom_sf"/>
</dbReference>
<dbReference type="InterPro" id="IPR012337">
    <property type="entry name" value="RNaseH-like_sf"/>
</dbReference>
<dbReference type="SUPFAM" id="SSF53098">
    <property type="entry name" value="Ribonuclease H-like"/>
    <property type="match status" value="1"/>
</dbReference>
<keyword evidence="8" id="KW-1185">Reference proteome</keyword>
<dbReference type="SMART" id="SM00732">
    <property type="entry name" value="YqgFc"/>
    <property type="match status" value="1"/>
</dbReference>
<dbReference type="GO" id="GO:0000967">
    <property type="term" value="P:rRNA 5'-end processing"/>
    <property type="evidence" value="ECO:0007669"/>
    <property type="project" value="UniProtKB-UniRule"/>
</dbReference>
<dbReference type="AlphaFoldDB" id="A0A162UUY5"/>
<dbReference type="HAMAP" id="MF_00651">
    <property type="entry name" value="Nuclease_YqgF"/>
    <property type="match status" value="1"/>
</dbReference>
<evidence type="ECO:0000259" key="6">
    <source>
        <dbReference type="SMART" id="SM00732"/>
    </source>
</evidence>
<proteinExistence type="inferred from homology"/>
<dbReference type="Proteomes" id="UP000076603">
    <property type="component" value="Unassembled WGS sequence"/>
</dbReference>
<keyword evidence="4 5" id="KW-0378">Hydrolase</keyword>
<accession>A0A162UUY5</accession>
<comment type="function">
    <text evidence="5">Could be a nuclease involved in processing of the 5'-end of pre-16S rRNA.</text>
</comment>
<dbReference type="InterPro" id="IPR005227">
    <property type="entry name" value="YqgF"/>
</dbReference>
<dbReference type="GO" id="GO:0004518">
    <property type="term" value="F:nuclease activity"/>
    <property type="evidence" value="ECO:0007669"/>
    <property type="project" value="UniProtKB-KW"/>
</dbReference>
<sequence>MRILGLDIGDRTIGVAVSDPLGFTAQGITTIRRKSNEKDLEELKKVCDEYKVETIVSGLPKNMNGTLGPQSEKVIAFCKLIEENIKLPIKMWDERLTTVAAHRVMLEGDLSRSKRKKIVDKMAAMYILQGYLDSIGTR</sequence>
<dbReference type="STRING" id="1121326.CLMAG_13640"/>
<evidence type="ECO:0000313" key="7">
    <source>
        <dbReference type="EMBL" id="KZL94311.1"/>
    </source>
</evidence>
<evidence type="ECO:0000256" key="3">
    <source>
        <dbReference type="ARBA" id="ARBA00022722"/>
    </source>
</evidence>
<reference evidence="7 8" key="1">
    <citation type="submission" date="2016-04" db="EMBL/GenBank/DDBJ databases">
        <title>Genome sequence of Clostridium magnum DSM 2767.</title>
        <authorList>
            <person name="Poehlein A."/>
            <person name="Uhlig R."/>
            <person name="Fischer R."/>
            <person name="Bahl H."/>
            <person name="Daniel R."/>
        </authorList>
    </citation>
    <scope>NUCLEOTIDE SEQUENCE [LARGE SCALE GENOMIC DNA]</scope>
    <source>
        <strain evidence="7 8">DSM 2767</strain>
    </source>
</reference>
<dbReference type="EC" id="3.1.-.-" evidence="5"/>
<dbReference type="OrthoDB" id="9796140at2"/>
<evidence type="ECO:0000256" key="5">
    <source>
        <dbReference type="HAMAP-Rule" id="MF_00651"/>
    </source>
</evidence>
<gene>
    <name evidence="7" type="primary">yrrK</name>
    <name evidence="7" type="ORF">CLMAG_13640</name>
</gene>
<evidence type="ECO:0000313" key="8">
    <source>
        <dbReference type="Proteomes" id="UP000076603"/>
    </source>
</evidence>
<dbReference type="EMBL" id="LWAE01000001">
    <property type="protein sequence ID" value="KZL94311.1"/>
    <property type="molecule type" value="Genomic_DNA"/>
</dbReference>
<dbReference type="RefSeq" id="WP_066619655.1">
    <property type="nucleotide sequence ID" value="NZ_FQXL01000009.1"/>
</dbReference>
<feature type="domain" description="YqgF/RNase H-like" evidence="6">
    <location>
        <begin position="1"/>
        <end position="101"/>
    </location>
</feature>
<dbReference type="PANTHER" id="PTHR33317">
    <property type="entry name" value="POLYNUCLEOTIDYL TRANSFERASE, RIBONUCLEASE H-LIKE SUPERFAMILY PROTEIN"/>
    <property type="match status" value="1"/>
</dbReference>
<protein>
    <recommendedName>
        <fullName evidence="5">Putative pre-16S rRNA nuclease</fullName>
        <ecNumber evidence="5">3.1.-.-</ecNumber>
    </recommendedName>
</protein>
<comment type="similarity">
    <text evidence="5">Belongs to the YqgF HJR family.</text>
</comment>
<dbReference type="Gene3D" id="3.30.420.140">
    <property type="entry name" value="YqgF/RNase H-like domain"/>
    <property type="match status" value="1"/>
</dbReference>
<comment type="caution">
    <text evidence="7">The sequence shown here is derived from an EMBL/GenBank/DDBJ whole genome shotgun (WGS) entry which is preliminary data.</text>
</comment>
<organism evidence="7 8">
    <name type="scientific">Clostridium magnum DSM 2767</name>
    <dbReference type="NCBI Taxonomy" id="1121326"/>
    <lineage>
        <taxon>Bacteria</taxon>
        <taxon>Bacillati</taxon>
        <taxon>Bacillota</taxon>
        <taxon>Clostridia</taxon>
        <taxon>Eubacteriales</taxon>
        <taxon>Clostridiaceae</taxon>
        <taxon>Clostridium</taxon>
    </lineage>
</organism>
<keyword evidence="1 5" id="KW-0963">Cytoplasm</keyword>
<keyword evidence="3 5" id="KW-0540">Nuclease</keyword>
<comment type="subcellular location">
    <subcellularLocation>
        <location evidence="5">Cytoplasm</location>
    </subcellularLocation>
</comment>
<dbReference type="Pfam" id="PF03652">
    <property type="entry name" value="RuvX"/>
    <property type="match status" value="1"/>
</dbReference>
<dbReference type="NCBIfam" id="TIGR00250">
    <property type="entry name" value="RNAse_H_YqgF"/>
    <property type="match status" value="1"/>
</dbReference>
<dbReference type="CDD" id="cd16964">
    <property type="entry name" value="YqgF"/>
    <property type="match status" value="1"/>
</dbReference>
<dbReference type="GO" id="GO:0016788">
    <property type="term" value="F:hydrolase activity, acting on ester bonds"/>
    <property type="evidence" value="ECO:0007669"/>
    <property type="project" value="UniProtKB-UniRule"/>
</dbReference>
<evidence type="ECO:0000256" key="1">
    <source>
        <dbReference type="ARBA" id="ARBA00022490"/>
    </source>
</evidence>
<evidence type="ECO:0000256" key="4">
    <source>
        <dbReference type="ARBA" id="ARBA00022801"/>
    </source>
</evidence>
<evidence type="ECO:0000256" key="2">
    <source>
        <dbReference type="ARBA" id="ARBA00022517"/>
    </source>
</evidence>
<keyword evidence="2 5" id="KW-0690">Ribosome biogenesis</keyword>
<dbReference type="PANTHER" id="PTHR33317:SF4">
    <property type="entry name" value="POLYNUCLEOTIDYL TRANSFERASE, RIBONUCLEASE H-LIKE SUPERFAMILY PROTEIN"/>
    <property type="match status" value="1"/>
</dbReference>
<dbReference type="GO" id="GO:0005829">
    <property type="term" value="C:cytosol"/>
    <property type="evidence" value="ECO:0007669"/>
    <property type="project" value="TreeGrafter"/>
</dbReference>
<dbReference type="InterPro" id="IPR006641">
    <property type="entry name" value="YqgF/RNaseH-like_dom"/>
</dbReference>